<dbReference type="InterPro" id="IPR012337">
    <property type="entry name" value="RNaseH-like_sf"/>
</dbReference>
<dbReference type="Proteomes" id="UP000029548">
    <property type="component" value="Unassembled WGS sequence"/>
</dbReference>
<name>A0A095Z8C8_9CORY</name>
<feature type="domain" description="Exonuclease" evidence="1">
    <location>
        <begin position="31"/>
        <end position="207"/>
    </location>
</feature>
<dbReference type="RefSeq" id="WP_052054475.1">
    <property type="nucleotide sequence ID" value="NZ_JRNE01000085.1"/>
</dbReference>
<dbReference type="SMART" id="SM00479">
    <property type="entry name" value="EXOIII"/>
    <property type="match status" value="1"/>
</dbReference>
<dbReference type="AlphaFoldDB" id="A0A095Z8C8"/>
<dbReference type="Pfam" id="PF00929">
    <property type="entry name" value="RNase_T"/>
    <property type="match status" value="1"/>
</dbReference>
<proteinExistence type="predicted"/>
<dbReference type="Gene3D" id="3.30.420.10">
    <property type="entry name" value="Ribonuclease H-like superfamily/Ribonuclease H"/>
    <property type="match status" value="1"/>
</dbReference>
<evidence type="ECO:0000313" key="2">
    <source>
        <dbReference type="EMBL" id="KGF15007.1"/>
    </source>
</evidence>
<dbReference type="GO" id="GO:0004527">
    <property type="term" value="F:exonuclease activity"/>
    <property type="evidence" value="ECO:0007669"/>
    <property type="project" value="UniProtKB-ARBA"/>
</dbReference>
<evidence type="ECO:0000259" key="1">
    <source>
        <dbReference type="SMART" id="SM00479"/>
    </source>
</evidence>
<dbReference type="eggNOG" id="COG0847">
    <property type="taxonomic scope" value="Bacteria"/>
</dbReference>
<dbReference type="EMBL" id="JRNE01000085">
    <property type="protein sequence ID" value="KGF15007.1"/>
    <property type="molecule type" value="Genomic_DNA"/>
</dbReference>
<dbReference type="SUPFAM" id="SSF53098">
    <property type="entry name" value="Ribonuclease H-like"/>
    <property type="match status" value="1"/>
</dbReference>
<gene>
    <name evidence="2" type="ORF">HMPREF1650_12525</name>
</gene>
<reference evidence="2 3" key="1">
    <citation type="submission" date="2014-07" db="EMBL/GenBank/DDBJ databases">
        <authorList>
            <person name="McCorrison J."/>
            <person name="Sanka R."/>
            <person name="Torralba M."/>
            <person name="Gillis M."/>
            <person name="Haft D.H."/>
            <person name="Methe B."/>
            <person name="Sutton G."/>
            <person name="Nelson K.E."/>
        </authorList>
    </citation>
    <scope>NUCLEOTIDE SEQUENCE [LARGE SCALE GENOMIC DNA]</scope>
    <source>
        <strain evidence="2 3">DNF00450</strain>
    </source>
</reference>
<accession>A0A095Z8C8</accession>
<sequence>MGFFDSLFGGGRRGATGALAEFYDTPTRDEAWLAVDVETTGLDPNNARLLSIGWVPVDGDEIILGGAGHVIVRGEAGEGSVGESATLHGLTDDEVAKGVEPREAVEMVLHALKGRKLLAHFAKLETGFLDKACRRHFGAGLKVDVADTMQREYMKYIAADREPRRDDLRLWTCRERYGLPPYKAHHALTDALAGAELWLAQDAAGLPR</sequence>
<comment type="caution">
    <text evidence="2">The sequence shown here is derived from an EMBL/GenBank/DDBJ whole genome shotgun (WGS) entry which is preliminary data.</text>
</comment>
<dbReference type="CDD" id="cd06127">
    <property type="entry name" value="DEDDh"/>
    <property type="match status" value="1"/>
</dbReference>
<protein>
    <submittedName>
        <fullName evidence="2">DNA polymerase III subunit epsilon</fullName>
    </submittedName>
</protein>
<dbReference type="InterPro" id="IPR013520">
    <property type="entry name" value="Ribonucl_H"/>
</dbReference>
<dbReference type="GO" id="GO:0003676">
    <property type="term" value="F:nucleic acid binding"/>
    <property type="evidence" value="ECO:0007669"/>
    <property type="project" value="InterPro"/>
</dbReference>
<evidence type="ECO:0000313" key="3">
    <source>
        <dbReference type="Proteomes" id="UP000029548"/>
    </source>
</evidence>
<dbReference type="InterPro" id="IPR036397">
    <property type="entry name" value="RNaseH_sf"/>
</dbReference>
<organism evidence="2 3">
    <name type="scientific">Corynebacterium freneyi DNF00450</name>
    <dbReference type="NCBI Taxonomy" id="1287475"/>
    <lineage>
        <taxon>Bacteria</taxon>
        <taxon>Bacillati</taxon>
        <taxon>Actinomycetota</taxon>
        <taxon>Actinomycetes</taxon>
        <taxon>Mycobacteriales</taxon>
        <taxon>Corynebacteriaceae</taxon>
        <taxon>Corynebacterium</taxon>
    </lineage>
</organism>